<feature type="compositionally biased region" description="Basic residues" evidence="1">
    <location>
        <begin position="112"/>
        <end position="122"/>
    </location>
</feature>
<reference evidence="3 4" key="1">
    <citation type="submission" date="2024-02" db="EMBL/GenBank/DDBJ databases">
        <authorList>
            <person name="Chen Y."/>
            <person name="Shah S."/>
            <person name="Dougan E. K."/>
            <person name="Thang M."/>
            <person name="Chan C."/>
        </authorList>
    </citation>
    <scope>NUCLEOTIDE SEQUENCE [LARGE SCALE GENOMIC DNA]</scope>
</reference>
<name>A0ABP0MCC3_9DINO</name>
<evidence type="ECO:0000313" key="4">
    <source>
        <dbReference type="Proteomes" id="UP001642464"/>
    </source>
</evidence>
<dbReference type="PANTHER" id="PTHR33153">
    <property type="entry name" value="MYND-TYPE DOMAIN-CONTAINING PROTEIN"/>
    <property type="match status" value="1"/>
</dbReference>
<dbReference type="Proteomes" id="UP001642464">
    <property type="component" value="Unassembled WGS sequence"/>
</dbReference>
<dbReference type="EMBL" id="CAXAMM010021002">
    <property type="protein sequence ID" value="CAK9049125.1"/>
    <property type="molecule type" value="Genomic_DNA"/>
</dbReference>
<organism evidence="3 4">
    <name type="scientific">Durusdinium trenchii</name>
    <dbReference type="NCBI Taxonomy" id="1381693"/>
    <lineage>
        <taxon>Eukaryota</taxon>
        <taxon>Sar</taxon>
        <taxon>Alveolata</taxon>
        <taxon>Dinophyceae</taxon>
        <taxon>Suessiales</taxon>
        <taxon>Symbiodiniaceae</taxon>
        <taxon>Durusdinium</taxon>
    </lineage>
</organism>
<dbReference type="InterPro" id="IPR057191">
    <property type="entry name" value="DUF7869"/>
</dbReference>
<dbReference type="PANTHER" id="PTHR33153:SF3">
    <property type="entry name" value="TRAFFICKING PROTEIN PARTICLE COMPLEX SUBUNIT 11 DOMAIN-CONTAINING PROTEIN"/>
    <property type="match status" value="1"/>
</dbReference>
<gene>
    <name evidence="3" type="ORF">SCF082_LOCUS27261</name>
</gene>
<sequence>MGISGGVVTDAKSLYDHMGTTGQIPTERQTMLDLMVARDHLESGAYELFWVPTHRQHADGLTKKMKNILWETFCKLPRISLKETEDERKLEEHRKGLRKATASQGPHEGKRPVRKTGLKKKRVPLDDETHLRAYNIILEHVRSDSPAWAVLGEKVCLQAWKVLRGLGSKRFNGLKAHAQNGLPSPPVDTRYLKRPKSREVNESRASIVSFLTEVYHSIAETLPDFRDQPCDIDAPNIISVVAGDEHLDPYAEHLEKDHAATFGEPSANVEPNVTSPKKKRKMHKSVAINPARQSGCETHEEKWLPPGQMKDYWRLYKKKCGDGPVAHFATFWRVWLSEFSFLKFRQMRQHPECSTCVRHKCLIRGLGHHIHARVKQEEMYQEHLHAQYLDRIQYWSTRGLSRSCSGELCVILDGMDQGKFAFPRHPSMHSKEFAGFMRPRAHVIGAIVHGRSIIYAITEPDLPKNATTHIEFLAYILTLVSEQEDLATLALRLQCDNTSRECKNNIMLAFLISMVSKGVLREASISSLRSGHSHEDIDQGFGRLAKYMTTHGRNCLTPNDFVGVIQKFLSQAHYPFEAGRQAVKIDQTRDWLFGWCSVALLFLFVS</sequence>
<feature type="region of interest" description="Disordered" evidence="1">
    <location>
        <begin position="84"/>
        <end position="122"/>
    </location>
</feature>
<evidence type="ECO:0000256" key="1">
    <source>
        <dbReference type="SAM" id="MobiDB-lite"/>
    </source>
</evidence>
<comment type="caution">
    <text evidence="3">The sequence shown here is derived from an EMBL/GenBank/DDBJ whole genome shotgun (WGS) entry which is preliminary data.</text>
</comment>
<dbReference type="Pfam" id="PF25273">
    <property type="entry name" value="DUF7869"/>
    <property type="match status" value="1"/>
</dbReference>
<accession>A0ABP0MCC3</accession>
<feature type="compositionally biased region" description="Basic and acidic residues" evidence="1">
    <location>
        <begin position="84"/>
        <end position="94"/>
    </location>
</feature>
<protein>
    <recommendedName>
        <fullName evidence="2">DUF7869 domain-containing protein</fullName>
    </recommendedName>
</protein>
<evidence type="ECO:0000259" key="2">
    <source>
        <dbReference type="Pfam" id="PF25273"/>
    </source>
</evidence>
<proteinExistence type="predicted"/>
<evidence type="ECO:0000313" key="3">
    <source>
        <dbReference type="EMBL" id="CAK9049125.1"/>
    </source>
</evidence>
<keyword evidence="4" id="KW-1185">Reference proteome</keyword>
<feature type="region of interest" description="Disordered" evidence="1">
    <location>
        <begin position="261"/>
        <end position="282"/>
    </location>
</feature>
<feature type="domain" description="DUF7869" evidence="2">
    <location>
        <begin position="440"/>
        <end position="570"/>
    </location>
</feature>